<dbReference type="AlphaFoldDB" id="A0AAN6XI58"/>
<accession>A0AAN6XI58</accession>
<feature type="transmembrane region" description="Helical" evidence="2">
    <location>
        <begin position="90"/>
        <end position="111"/>
    </location>
</feature>
<reference evidence="3" key="1">
    <citation type="journal article" date="2023" name="Mol. Phylogenet. Evol.">
        <title>Genome-scale phylogeny and comparative genomics of the fungal order Sordariales.</title>
        <authorList>
            <person name="Hensen N."/>
            <person name="Bonometti L."/>
            <person name="Westerberg I."/>
            <person name="Brannstrom I.O."/>
            <person name="Guillou S."/>
            <person name="Cros-Aarteil S."/>
            <person name="Calhoun S."/>
            <person name="Haridas S."/>
            <person name="Kuo A."/>
            <person name="Mondo S."/>
            <person name="Pangilinan J."/>
            <person name="Riley R."/>
            <person name="LaButti K."/>
            <person name="Andreopoulos B."/>
            <person name="Lipzen A."/>
            <person name="Chen C."/>
            <person name="Yan M."/>
            <person name="Daum C."/>
            <person name="Ng V."/>
            <person name="Clum A."/>
            <person name="Steindorff A."/>
            <person name="Ohm R.A."/>
            <person name="Martin F."/>
            <person name="Silar P."/>
            <person name="Natvig D.O."/>
            <person name="Lalanne C."/>
            <person name="Gautier V."/>
            <person name="Ament-Velasquez S.L."/>
            <person name="Kruys A."/>
            <person name="Hutchinson M.I."/>
            <person name="Powell A.J."/>
            <person name="Barry K."/>
            <person name="Miller A.N."/>
            <person name="Grigoriev I.V."/>
            <person name="Debuchy R."/>
            <person name="Gladieux P."/>
            <person name="Hiltunen Thoren M."/>
            <person name="Johannesson H."/>
        </authorList>
    </citation>
    <scope>NUCLEOTIDE SEQUENCE</scope>
    <source>
        <strain evidence="3">CBS 315.58</strain>
    </source>
</reference>
<feature type="transmembrane region" description="Helical" evidence="2">
    <location>
        <begin position="50"/>
        <end position="70"/>
    </location>
</feature>
<feature type="transmembrane region" description="Helical" evidence="2">
    <location>
        <begin position="497"/>
        <end position="518"/>
    </location>
</feature>
<keyword evidence="2" id="KW-0812">Transmembrane</keyword>
<reference evidence="3" key="2">
    <citation type="submission" date="2023-05" db="EMBL/GenBank/DDBJ databases">
        <authorList>
            <consortium name="Lawrence Berkeley National Laboratory"/>
            <person name="Steindorff A."/>
            <person name="Hensen N."/>
            <person name="Bonometti L."/>
            <person name="Westerberg I."/>
            <person name="Brannstrom I.O."/>
            <person name="Guillou S."/>
            <person name="Cros-Aarteil S."/>
            <person name="Calhoun S."/>
            <person name="Haridas S."/>
            <person name="Kuo A."/>
            <person name="Mondo S."/>
            <person name="Pangilinan J."/>
            <person name="Riley R."/>
            <person name="Labutti K."/>
            <person name="Andreopoulos B."/>
            <person name="Lipzen A."/>
            <person name="Chen C."/>
            <person name="Yanf M."/>
            <person name="Daum C."/>
            <person name="Ng V."/>
            <person name="Clum A."/>
            <person name="Ohm R."/>
            <person name="Martin F."/>
            <person name="Silar P."/>
            <person name="Natvig D."/>
            <person name="Lalanne C."/>
            <person name="Gautier V."/>
            <person name="Ament-Velasquez S.L."/>
            <person name="Kruys A."/>
            <person name="Hutchinson M.I."/>
            <person name="Powell A.J."/>
            <person name="Barry K."/>
            <person name="Miller A.N."/>
            <person name="Grigoriev I.V."/>
            <person name="Debuchy R."/>
            <person name="Gladieux P."/>
            <person name="Thoren M.H."/>
            <person name="Johannesson H."/>
        </authorList>
    </citation>
    <scope>NUCLEOTIDE SEQUENCE</scope>
    <source>
        <strain evidence="3">CBS 315.58</strain>
    </source>
</reference>
<feature type="region of interest" description="Disordered" evidence="1">
    <location>
        <begin position="1"/>
        <end position="23"/>
    </location>
</feature>
<dbReference type="PANTHER" id="PTHR35041:SF6">
    <property type="entry name" value="FORMYLMETHIONINE DEFORMYLASE-LIKE PROTEIN-RELATED"/>
    <property type="match status" value="1"/>
</dbReference>
<proteinExistence type="predicted"/>
<gene>
    <name evidence="3" type="ORF">QBC40DRAFT_205317</name>
</gene>
<dbReference type="PANTHER" id="PTHR35041">
    <property type="entry name" value="MEDIATOR OF RNA POLYMERASE II TRANSCRIPTION SUBUNIT 1"/>
    <property type="match status" value="1"/>
</dbReference>
<dbReference type="Proteomes" id="UP001303160">
    <property type="component" value="Unassembled WGS sequence"/>
</dbReference>
<evidence type="ECO:0008006" key="5">
    <source>
        <dbReference type="Google" id="ProtNLM"/>
    </source>
</evidence>
<keyword evidence="2" id="KW-0472">Membrane</keyword>
<evidence type="ECO:0000313" key="4">
    <source>
        <dbReference type="Proteomes" id="UP001303160"/>
    </source>
</evidence>
<protein>
    <recommendedName>
        <fullName evidence="5">Formylmethionine deformylase-like protein</fullName>
    </recommendedName>
</protein>
<keyword evidence="2" id="KW-1133">Transmembrane helix</keyword>
<organism evidence="3 4">
    <name type="scientific">Triangularia verruculosa</name>
    <dbReference type="NCBI Taxonomy" id="2587418"/>
    <lineage>
        <taxon>Eukaryota</taxon>
        <taxon>Fungi</taxon>
        <taxon>Dikarya</taxon>
        <taxon>Ascomycota</taxon>
        <taxon>Pezizomycotina</taxon>
        <taxon>Sordariomycetes</taxon>
        <taxon>Sordariomycetidae</taxon>
        <taxon>Sordariales</taxon>
        <taxon>Podosporaceae</taxon>
        <taxon>Triangularia</taxon>
    </lineage>
</organism>
<name>A0AAN6XI58_9PEZI</name>
<dbReference type="EMBL" id="MU863949">
    <property type="protein sequence ID" value="KAK4198222.1"/>
    <property type="molecule type" value="Genomic_DNA"/>
</dbReference>
<sequence length="596" mass="64913">MAPSTPFPAKHQDSYRGSKRSPSHILTSEIDPRLHQGPLSEKRFSIQAPLIVCLLVAAAFGFAIGHHFWYRSLDSTVVQSSDEQSWSIRLGTACAVLTKASLVGLIGIAAVQQIWLMLRMKAMTLGGIDGMFAIMHEPTAIFNRELLAHGKVLILFAAVSWVIPLLTIVTPATLSIRSVMSSSTNLAPVRTVNFTNSEEWATAEGAGMIRGPGTAISRLFTEVYASRRIIPQDPPSPNATYELDFWGPSYKCEDINDFIKTRNKPTWNISDSYPGSPYKTFRDAFFGELPDASKKSSKPSGILYQAAAPSYMNNVLLLHAGWDSGSSIVCQLYNTSYTLSISFINGDRSIIPLAIRYLEPAAWDHSAGRFSGLSGPDTVLPTFYVTHLLFSSLMVNIIRIGVSCSLSFDGEAKTIPLLQSSLPFCPEVARGASVCAYFQNPSACRNQSLSRAIEDLSRNFTISTMGYEFWEGSAMTTVPMTITFPQNQYSYQQSTLLITYGGGFAVAFLCLALGAFAVKRNGLISSTAFSTIMLTTRNPDLDDLAAGRWLGSTPLSNDIAKVRLRFGHVRDRDGDVHAGFGLDGTLVPIGGARSAN</sequence>
<evidence type="ECO:0000313" key="3">
    <source>
        <dbReference type="EMBL" id="KAK4198222.1"/>
    </source>
</evidence>
<evidence type="ECO:0000256" key="1">
    <source>
        <dbReference type="SAM" id="MobiDB-lite"/>
    </source>
</evidence>
<feature type="transmembrane region" description="Helical" evidence="2">
    <location>
        <begin position="152"/>
        <end position="174"/>
    </location>
</feature>
<keyword evidence="4" id="KW-1185">Reference proteome</keyword>
<evidence type="ECO:0000256" key="2">
    <source>
        <dbReference type="SAM" id="Phobius"/>
    </source>
</evidence>
<comment type="caution">
    <text evidence="3">The sequence shown here is derived from an EMBL/GenBank/DDBJ whole genome shotgun (WGS) entry which is preliminary data.</text>
</comment>